<keyword evidence="2" id="KW-0862">Zinc</keyword>
<dbReference type="EMBL" id="JAUEPO010000003">
    <property type="protein sequence ID" value="KAK3326923.1"/>
    <property type="molecule type" value="Genomic_DNA"/>
</dbReference>
<evidence type="ECO:0000313" key="8">
    <source>
        <dbReference type="EMBL" id="KAK3326923.1"/>
    </source>
</evidence>
<dbReference type="GO" id="GO:0008270">
    <property type="term" value="F:zinc ion binding"/>
    <property type="evidence" value="ECO:0007669"/>
    <property type="project" value="InterPro"/>
</dbReference>
<dbReference type="CDD" id="cd00067">
    <property type="entry name" value="GAL4"/>
    <property type="match status" value="1"/>
</dbReference>
<dbReference type="PROSITE" id="PS00463">
    <property type="entry name" value="ZN2_CY6_FUNGAL_1"/>
    <property type="match status" value="1"/>
</dbReference>
<dbReference type="PANTHER" id="PTHR37534">
    <property type="entry name" value="TRANSCRIPTIONAL ACTIVATOR PROTEIN UGA3"/>
    <property type="match status" value="1"/>
</dbReference>
<gene>
    <name evidence="8" type="ORF">B0T19DRAFT_474800</name>
</gene>
<evidence type="ECO:0000256" key="6">
    <source>
        <dbReference type="ARBA" id="ARBA00023242"/>
    </source>
</evidence>
<dbReference type="GO" id="GO:0000976">
    <property type="term" value="F:transcription cis-regulatory region binding"/>
    <property type="evidence" value="ECO:0007669"/>
    <property type="project" value="TreeGrafter"/>
</dbReference>
<dbReference type="Gene3D" id="4.10.240.10">
    <property type="entry name" value="Zn(2)-C6 fungal-type DNA-binding domain"/>
    <property type="match status" value="1"/>
</dbReference>
<organism evidence="8 9">
    <name type="scientific">Cercophora scortea</name>
    <dbReference type="NCBI Taxonomy" id="314031"/>
    <lineage>
        <taxon>Eukaryota</taxon>
        <taxon>Fungi</taxon>
        <taxon>Dikarya</taxon>
        <taxon>Ascomycota</taxon>
        <taxon>Pezizomycotina</taxon>
        <taxon>Sordariomycetes</taxon>
        <taxon>Sordariomycetidae</taxon>
        <taxon>Sordariales</taxon>
        <taxon>Lasiosphaeriaceae</taxon>
        <taxon>Cercophora</taxon>
    </lineage>
</organism>
<keyword evidence="5" id="KW-0804">Transcription</keyword>
<dbReference type="InterPro" id="IPR036864">
    <property type="entry name" value="Zn2-C6_fun-type_DNA-bd_sf"/>
</dbReference>
<evidence type="ECO:0000256" key="1">
    <source>
        <dbReference type="ARBA" id="ARBA00004123"/>
    </source>
</evidence>
<dbReference type="GO" id="GO:0005634">
    <property type="term" value="C:nucleus"/>
    <property type="evidence" value="ECO:0007669"/>
    <property type="project" value="UniProtKB-SubCell"/>
</dbReference>
<evidence type="ECO:0000256" key="5">
    <source>
        <dbReference type="ARBA" id="ARBA00023163"/>
    </source>
</evidence>
<keyword evidence="4" id="KW-0238">DNA-binding</keyword>
<name>A0AAE0IKM2_9PEZI</name>
<evidence type="ECO:0000256" key="4">
    <source>
        <dbReference type="ARBA" id="ARBA00023125"/>
    </source>
</evidence>
<comment type="caution">
    <text evidence="8">The sequence shown here is derived from an EMBL/GenBank/DDBJ whole genome shotgun (WGS) entry which is preliminary data.</text>
</comment>
<dbReference type="PANTHER" id="PTHR37534:SF39">
    <property type="entry name" value="TRANSCRIPTION FACTOR DOMAIN-CONTAINING PROTEIN"/>
    <property type="match status" value="1"/>
</dbReference>
<dbReference type="SUPFAM" id="SSF57701">
    <property type="entry name" value="Zn2/Cys6 DNA-binding domain"/>
    <property type="match status" value="1"/>
</dbReference>
<comment type="subcellular location">
    <subcellularLocation>
        <location evidence="1">Nucleus</location>
    </subcellularLocation>
</comment>
<evidence type="ECO:0000259" key="7">
    <source>
        <dbReference type="PROSITE" id="PS50048"/>
    </source>
</evidence>
<dbReference type="GO" id="GO:0000981">
    <property type="term" value="F:DNA-binding transcription factor activity, RNA polymerase II-specific"/>
    <property type="evidence" value="ECO:0007669"/>
    <property type="project" value="InterPro"/>
</dbReference>
<reference evidence="8" key="2">
    <citation type="submission" date="2023-06" db="EMBL/GenBank/DDBJ databases">
        <authorList>
            <consortium name="Lawrence Berkeley National Laboratory"/>
            <person name="Haridas S."/>
            <person name="Hensen N."/>
            <person name="Bonometti L."/>
            <person name="Westerberg I."/>
            <person name="Brannstrom I.O."/>
            <person name="Guillou S."/>
            <person name="Cros-Aarteil S."/>
            <person name="Calhoun S."/>
            <person name="Kuo A."/>
            <person name="Mondo S."/>
            <person name="Pangilinan J."/>
            <person name="Riley R."/>
            <person name="Labutti K."/>
            <person name="Andreopoulos B."/>
            <person name="Lipzen A."/>
            <person name="Chen C."/>
            <person name="Yanf M."/>
            <person name="Daum C."/>
            <person name="Ng V."/>
            <person name="Clum A."/>
            <person name="Steindorff A."/>
            <person name="Ohm R."/>
            <person name="Martin F."/>
            <person name="Silar P."/>
            <person name="Natvig D."/>
            <person name="Lalanne C."/>
            <person name="Gautier V."/>
            <person name="Ament-Velasquez S.L."/>
            <person name="Kruys A."/>
            <person name="Hutchinson M.I."/>
            <person name="Powell A.J."/>
            <person name="Barry K."/>
            <person name="Miller A.N."/>
            <person name="Grigoriev I.V."/>
            <person name="Debuchy R."/>
            <person name="Gladieux P."/>
            <person name="Thoren M.H."/>
            <person name="Johannesson H."/>
        </authorList>
    </citation>
    <scope>NUCLEOTIDE SEQUENCE</scope>
    <source>
        <strain evidence="8">SMH4131-1</strain>
    </source>
</reference>
<dbReference type="AlphaFoldDB" id="A0AAE0IKM2"/>
<evidence type="ECO:0000256" key="3">
    <source>
        <dbReference type="ARBA" id="ARBA00023015"/>
    </source>
</evidence>
<dbReference type="PROSITE" id="PS50048">
    <property type="entry name" value="ZN2_CY6_FUNGAL_2"/>
    <property type="match status" value="1"/>
</dbReference>
<dbReference type="Pfam" id="PF00172">
    <property type="entry name" value="Zn_clus"/>
    <property type="match status" value="1"/>
</dbReference>
<protein>
    <submittedName>
        <fullName evidence="8">Fungal-specific transcription factor domain-containing protein</fullName>
    </submittedName>
</protein>
<dbReference type="Pfam" id="PF11951">
    <property type="entry name" value="Fungal_trans_2"/>
    <property type="match status" value="1"/>
</dbReference>
<sequence>MEVAKRSCGTCRARRIRCDRAIPTCQQCSNSKRKCVGYDIRLFWPNNARRAVVFDPVQAGRAAGPALETRLVHTTCWDVEMHYYLIDSLRNSHKGPTLEIPLMWNPSELDVNGRDLLHYFQCAASQSLTTFTHAPAHLGEVLMRIALAGTTPSATAVLKSLLALASLHRDGVQTQAYQLKISSIRALMALSSHPKTSWGDMEVMQHVAAGMLLCSFEVYQSSCTSGQWTLYIDGVKDVLRAHCVKGTYIKADEHSDLVTLMDWVYYHEVMARFSRRHWRPDANALPDQTADVPNIEVSEAKEPAMLLTESTLDLLSEVCDTVAMPYHCRPTTAKEMEDHKSFQTVLDWRLREAPLLKKAAINSETAKIVGLYYLAMLVYLSRVTDNLLEQAARTQEQIDRAFCLFAEFLSCERQFPLFILGCKARTDEQRDVVLALIARTEKRASSRSLNQVKLIVQAIWAQEDLAVSGSKVGYWDTMTTIISSCSIVPSLV</sequence>
<keyword evidence="9" id="KW-1185">Reference proteome</keyword>
<dbReference type="Proteomes" id="UP001286456">
    <property type="component" value="Unassembled WGS sequence"/>
</dbReference>
<evidence type="ECO:0000256" key="2">
    <source>
        <dbReference type="ARBA" id="ARBA00022833"/>
    </source>
</evidence>
<dbReference type="InterPro" id="IPR001138">
    <property type="entry name" value="Zn2Cys6_DnaBD"/>
</dbReference>
<dbReference type="InterPro" id="IPR021858">
    <property type="entry name" value="Fun_TF"/>
</dbReference>
<keyword evidence="6" id="KW-0539">Nucleus</keyword>
<accession>A0AAE0IKM2</accession>
<feature type="domain" description="Zn(2)-C6 fungal-type" evidence="7">
    <location>
        <begin position="7"/>
        <end position="36"/>
    </location>
</feature>
<proteinExistence type="predicted"/>
<evidence type="ECO:0000313" key="9">
    <source>
        <dbReference type="Proteomes" id="UP001286456"/>
    </source>
</evidence>
<keyword evidence="3" id="KW-0805">Transcription regulation</keyword>
<dbReference type="SMART" id="SM00066">
    <property type="entry name" value="GAL4"/>
    <property type="match status" value="1"/>
</dbReference>
<dbReference type="GO" id="GO:0045944">
    <property type="term" value="P:positive regulation of transcription by RNA polymerase II"/>
    <property type="evidence" value="ECO:0007669"/>
    <property type="project" value="TreeGrafter"/>
</dbReference>
<reference evidence="8" key="1">
    <citation type="journal article" date="2023" name="Mol. Phylogenet. Evol.">
        <title>Genome-scale phylogeny and comparative genomics of the fungal order Sordariales.</title>
        <authorList>
            <person name="Hensen N."/>
            <person name="Bonometti L."/>
            <person name="Westerberg I."/>
            <person name="Brannstrom I.O."/>
            <person name="Guillou S."/>
            <person name="Cros-Aarteil S."/>
            <person name="Calhoun S."/>
            <person name="Haridas S."/>
            <person name="Kuo A."/>
            <person name="Mondo S."/>
            <person name="Pangilinan J."/>
            <person name="Riley R."/>
            <person name="LaButti K."/>
            <person name="Andreopoulos B."/>
            <person name="Lipzen A."/>
            <person name="Chen C."/>
            <person name="Yan M."/>
            <person name="Daum C."/>
            <person name="Ng V."/>
            <person name="Clum A."/>
            <person name="Steindorff A."/>
            <person name="Ohm R.A."/>
            <person name="Martin F."/>
            <person name="Silar P."/>
            <person name="Natvig D.O."/>
            <person name="Lalanne C."/>
            <person name="Gautier V."/>
            <person name="Ament-Velasquez S.L."/>
            <person name="Kruys A."/>
            <person name="Hutchinson M.I."/>
            <person name="Powell A.J."/>
            <person name="Barry K."/>
            <person name="Miller A.N."/>
            <person name="Grigoriev I.V."/>
            <person name="Debuchy R."/>
            <person name="Gladieux P."/>
            <person name="Hiltunen Thoren M."/>
            <person name="Johannesson H."/>
        </authorList>
    </citation>
    <scope>NUCLEOTIDE SEQUENCE</scope>
    <source>
        <strain evidence="8">SMH4131-1</strain>
    </source>
</reference>